<keyword evidence="2" id="KW-1133">Transmembrane helix</keyword>
<dbReference type="Proteomes" id="UP000315914">
    <property type="component" value="Unassembled WGS sequence"/>
</dbReference>
<name>A0A560JZG1_9BRAD</name>
<keyword evidence="2" id="KW-0472">Membrane</keyword>
<keyword evidence="1" id="KW-0175">Coiled coil</keyword>
<keyword evidence="4" id="KW-1185">Reference proteome</keyword>
<dbReference type="AlphaFoldDB" id="A0A560JZG1"/>
<proteinExistence type="predicted"/>
<evidence type="ECO:0000256" key="2">
    <source>
        <dbReference type="SAM" id="Phobius"/>
    </source>
</evidence>
<keyword evidence="2" id="KW-0812">Transmembrane</keyword>
<evidence type="ECO:0000313" key="4">
    <source>
        <dbReference type="Proteomes" id="UP000315914"/>
    </source>
</evidence>
<gene>
    <name evidence="3" type="ORF">FBZ95_104309</name>
</gene>
<dbReference type="EMBL" id="VITW01000004">
    <property type="protein sequence ID" value="TWB76129.1"/>
    <property type="molecule type" value="Genomic_DNA"/>
</dbReference>
<organism evidence="3 4">
    <name type="scientific">Bradyrhizobium sacchari</name>
    <dbReference type="NCBI Taxonomy" id="1399419"/>
    <lineage>
        <taxon>Bacteria</taxon>
        <taxon>Pseudomonadati</taxon>
        <taxon>Pseudomonadota</taxon>
        <taxon>Alphaproteobacteria</taxon>
        <taxon>Hyphomicrobiales</taxon>
        <taxon>Nitrobacteraceae</taxon>
        <taxon>Bradyrhizobium</taxon>
    </lineage>
</organism>
<sequence>MADGGASLFGIPVAQMIGFAVTIGASFLSARWGSAETRKQFTKKIADDERAAAAELIPLLMRFAAECEDRKSKLSLHMSSDGQAGNDESMGGIPFPPGIHSSAARLGERITERAIKLELTKQRAESWVMGALDFLDTEEVNEKMLGFFALLSLRARYLADMAGERVGLKMRHAEEDLERLRKEAFKSQREIDSGDDTRW</sequence>
<feature type="coiled-coil region" evidence="1">
    <location>
        <begin position="163"/>
        <end position="190"/>
    </location>
</feature>
<comment type="caution">
    <text evidence="3">The sequence shown here is derived from an EMBL/GenBank/DDBJ whole genome shotgun (WGS) entry which is preliminary data.</text>
</comment>
<evidence type="ECO:0000256" key="1">
    <source>
        <dbReference type="SAM" id="Coils"/>
    </source>
</evidence>
<reference evidence="3 4" key="1">
    <citation type="submission" date="2019-06" db="EMBL/GenBank/DDBJ databases">
        <title>Genomic Encyclopedia of Type Strains, Phase IV (KMG-V): Genome sequencing to study the core and pangenomes of soil and plant-associated prokaryotes.</title>
        <authorList>
            <person name="Whitman W."/>
        </authorList>
    </citation>
    <scope>NUCLEOTIDE SEQUENCE [LARGE SCALE GENOMIC DNA]</scope>
    <source>
        <strain evidence="3 4">BR 10556</strain>
    </source>
</reference>
<accession>A0A560JZG1</accession>
<protein>
    <submittedName>
        <fullName evidence="3">Uncharacterized protein</fullName>
    </submittedName>
</protein>
<feature type="transmembrane region" description="Helical" evidence="2">
    <location>
        <begin position="6"/>
        <end position="30"/>
    </location>
</feature>
<evidence type="ECO:0000313" key="3">
    <source>
        <dbReference type="EMBL" id="TWB76129.1"/>
    </source>
</evidence>